<gene>
    <name evidence="3" type="ORF">BDQ12DRAFT_717682</name>
</gene>
<protein>
    <submittedName>
        <fullName evidence="3">Uncharacterized protein</fullName>
    </submittedName>
</protein>
<organism evidence="3 4">
    <name type="scientific">Crucibulum laeve</name>
    <dbReference type="NCBI Taxonomy" id="68775"/>
    <lineage>
        <taxon>Eukaryota</taxon>
        <taxon>Fungi</taxon>
        <taxon>Dikarya</taxon>
        <taxon>Basidiomycota</taxon>
        <taxon>Agaricomycotina</taxon>
        <taxon>Agaricomycetes</taxon>
        <taxon>Agaricomycetidae</taxon>
        <taxon>Agaricales</taxon>
        <taxon>Agaricineae</taxon>
        <taxon>Nidulariaceae</taxon>
        <taxon>Crucibulum</taxon>
    </lineage>
</organism>
<evidence type="ECO:0000256" key="1">
    <source>
        <dbReference type="SAM" id="MobiDB-lite"/>
    </source>
</evidence>
<dbReference type="EMBL" id="ML213590">
    <property type="protein sequence ID" value="TFK44541.1"/>
    <property type="molecule type" value="Genomic_DNA"/>
</dbReference>
<keyword evidence="2" id="KW-0472">Membrane</keyword>
<proteinExistence type="predicted"/>
<feature type="compositionally biased region" description="Basic and acidic residues" evidence="1">
    <location>
        <begin position="266"/>
        <end position="279"/>
    </location>
</feature>
<name>A0A5C3MT45_9AGAR</name>
<keyword evidence="2" id="KW-0812">Transmembrane</keyword>
<dbReference type="OrthoDB" id="3060772at2759"/>
<evidence type="ECO:0000313" key="3">
    <source>
        <dbReference type="EMBL" id="TFK44541.1"/>
    </source>
</evidence>
<dbReference type="Proteomes" id="UP000308652">
    <property type="component" value="Unassembled WGS sequence"/>
</dbReference>
<evidence type="ECO:0000313" key="4">
    <source>
        <dbReference type="Proteomes" id="UP000308652"/>
    </source>
</evidence>
<dbReference type="AlphaFoldDB" id="A0A5C3MT45"/>
<accession>A0A5C3MT45</accession>
<feature type="region of interest" description="Disordered" evidence="1">
    <location>
        <begin position="253"/>
        <end position="279"/>
    </location>
</feature>
<sequence length="279" mass="30621">MSTSVPLLYTEGLLRSRVHVVRRTLQGTRRISVSTPSTRNWTGYVVAGVAGGSAVLAGGYTWYHFSSVKKAIDASKAAKDYLAQTRQSIVDHKATNQVLVYLRQASKAYVSILPGAGIYVDKVFDSVDQVVAAHSDETREIAIDTFNQIQAIIQEHDKSSLQTAFKVMSVLKKQAPRLQALSAKVGGDALTPIIERYPGWKENVTAGVAQLQEVAKAKAPDVSKLVEDGKQQVKDGALAVTNSETVGWMWSYVKDKTRGSRRHDKGQKDEKDEKDEKDS</sequence>
<keyword evidence="4" id="KW-1185">Reference proteome</keyword>
<reference evidence="3 4" key="1">
    <citation type="journal article" date="2019" name="Nat. Ecol. Evol.">
        <title>Megaphylogeny resolves global patterns of mushroom evolution.</title>
        <authorList>
            <person name="Varga T."/>
            <person name="Krizsan K."/>
            <person name="Foldi C."/>
            <person name="Dima B."/>
            <person name="Sanchez-Garcia M."/>
            <person name="Sanchez-Ramirez S."/>
            <person name="Szollosi G.J."/>
            <person name="Szarkandi J.G."/>
            <person name="Papp V."/>
            <person name="Albert L."/>
            <person name="Andreopoulos W."/>
            <person name="Angelini C."/>
            <person name="Antonin V."/>
            <person name="Barry K.W."/>
            <person name="Bougher N.L."/>
            <person name="Buchanan P."/>
            <person name="Buyck B."/>
            <person name="Bense V."/>
            <person name="Catcheside P."/>
            <person name="Chovatia M."/>
            <person name="Cooper J."/>
            <person name="Damon W."/>
            <person name="Desjardin D."/>
            <person name="Finy P."/>
            <person name="Geml J."/>
            <person name="Haridas S."/>
            <person name="Hughes K."/>
            <person name="Justo A."/>
            <person name="Karasinski D."/>
            <person name="Kautmanova I."/>
            <person name="Kiss B."/>
            <person name="Kocsube S."/>
            <person name="Kotiranta H."/>
            <person name="LaButti K.M."/>
            <person name="Lechner B.E."/>
            <person name="Liimatainen K."/>
            <person name="Lipzen A."/>
            <person name="Lukacs Z."/>
            <person name="Mihaltcheva S."/>
            <person name="Morgado L.N."/>
            <person name="Niskanen T."/>
            <person name="Noordeloos M.E."/>
            <person name="Ohm R.A."/>
            <person name="Ortiz-Santana B."/>
            <person name="Ovrebo C."/>
            <person name="Racz N."/>
            <person name="Riley R."/>
            <person name="Savchenko A."/>
            <person name="Shiryaev A."/>
            <person name="Soop K."/>
            <person name="Spirin V."/>
            <person name="Szebenyi C."/>
            <person name="Tomsovsky M."/>
            <person name="Tulloss R.E."/>
            <person name="Uehling J."/>
            <person name="Grigoriev I.V."/>
            <person name="Vagvolgyi C."/>
            <person name="Papp T."/>
            <person name="Martin F.M."/>
            <person name="Miettinen O."/>
            <person name="Hibbett D.S."/>
            <person name="Nagy L.G."/>
        </authorList>
    </citation>
    <scope>NUCLEOTIDE SEQUENCE [LARGE SCALE GENOMIC DNA]</scope>
    <source>
        <strain evidence="3 4">CBS 166.37</strain>
    </source>
</reference>
<feature type="transmembrane region" description="Helical" evidence="2">
    <location>
        <begin position="41"/>
        <end position="63"/>
    </location>
</feature>
<dbReference type="STRING" id="68775.A0A5C3MT45"/>
<keyword evidence="2" id="KW-1133">Transmembrane helix</keyword>
<evidence type="ECO:0000256" key="2">
    <source>
        <dbReference type="SAM" id="Phobius"/>
    </source>
</evidence>